<dbReference type="GeneID" id="87835720"/>
<proteinExistence type="predicted"/>
<evidence type="ECO:0008006" key="3">
    <source>
        <dbReference type="Google" id="ProtNLM"/>
    </source>
</evidence>
<dbReference type="Proteomes" id="UP001278766">
    <property type="component" value="Unassembled WGS sequence"/>
</dbReference>
<dbReference type="EMBL" id="JAUEPN010000004">
    <property type="protein sequence ID" value="KAK3296508.1"/>
    <property type="molecule type" value="Genomic_DNA"/>
</dbReference>
<protein>
    <recommendedName>
        <fullName evidence="3">C2H2-type domain-containing protein</fullName>
    </recommendedName>
</protein>
<evidence type="ECO:0000313" key="1">
    <source>
        <dbReference type="EMBL" id="KAK3296508.1"/>
    </source>
</evidence>
<gene>
    <name evidence="1" type="ORF">B0H64DRAFT_171468</name>
</gene>
<sequence>MGLTTILRGFKIPVAILDRFLEANNVEPTYGYPPFYSQSELDPASKFLRAKVDAVASQTKTQMFIPQKEGEIQSTYAYIAYAWVVAYAQRQIDLPKDLPDRAPPGFADLRREILGYANDGDEEALQVKRLEEEQEDPTIALFIVMTERDFPLRLYPRKSDMRCDRCDETNFEDWPQRNAHRKEVHGCVNSDLPEF</sequence>
<name>A0AAE0LT27_9PEZI</name>
<evidence type="ECO:0000313" key="2">
    <source>
        <dbReference type="Proteomes" id="UP001278766"/>
    </source>
</evidence>
<reference evidence="1" key="2">
    <citation type="submission" date="2023-06" db="EMBL/GenBank/DDBJ databases">
        <authorList>
            <consortium name="Lawrence Berkeley National Laboratory"/>
            <person name="Haridas S."/>
            <person name="Hensen N."/>
            <person name="Bonometti L."/>
            <person name="Westerberg I."/>
            <person name="Brannstrom I.O."/>
            <person name="Guillou S."/>
            <person name="Cros-Aarteil S."/>
            <person name="Calhoun S."/>
            <person name="Kuo A."/>
            <person name="Mondo S."/>
            <person name="Pangilinan J."/>
            <person name="Riley R."/>
            <person name="Labutti K."/>
            <person name="Andreopoulos B."/>
            <person name="Lipzen A."/>
            <person name="Chen C."/>
            <person name="Yanf M."/>
            <person name="Daum C."/>
            <person name="Ng V."/>
            <person name="Clum A."/>
            <person name="Steindorff A."/>
            <person name="Ohm R."/>
            <person name="Martin F."/>
            <person name="Silar P."/>
            <person name="Natvig D."/>
            <person name="Lalanne C."/>
            <person name="Gautier V."/>
            <person name="Ament-Velasquez S.L."/>
            <person name="Kruys A."/>
            <person name="Hutchinson M.I."/>
            <person name="Powell A.J."/>
            <person name="Barry K."/>
            <person name="Miller A.N."/>
            <person name="Grigoriev I.V."/>
            <person name="Debuchy R."/>
            <person name="Gladieux P."/>
            <person name="Thoren M.H."/>
            <person name="Johannesson H."/>
        </authorList>
    </citation>
    <scope>NUCLEOTIDE SEQUENCE</scope>
    <source>
        <strain evidence="1">CBS 168.71</strain>
    </source>
</reference>
<accession>A0AAE0LT27</accession>
<keyword evidence="2" id="KW-1185">Reference proteome</keyword>
<organism evidence="1 2">
    <name type="scientific">Chaetomium fimeti</name>
    <dbReference type="NCBI Taxonomy" id="1854472"/>
    <lineage>
        <taxon>Eukaryota</taxon>
        <taxon>Fungi</taxon>
        <taxon>Dikarya</taxon>
        <taxon>Ascomycota</taxon>
        <taxon>Pezizomycotina</taxon>
        <taxon>Sordariomycetes</taxon>
        <taxon>Sordariomycetidae</taxon>
        <taxon>Sordariales</taxon>
        <taxon>Chaetomiaceae</taxon>
        <taxon>Chaetomium</taxon>
    </lineage>
</organism>
<dbReference type="AlphaFoldDB" id="A0AAE0LT27"/>
<dbReference type="RefSeq" id="XP_062660022.1">
    <property type="nucleotide sequence ID" value="XM_062798772.1"/>
</dbReference>
<reference evidence="1" key="1">
    <citation type="journal article" date="2023" name="Mol. Phylogenet. Evol.">
        <title>Genome-scale phylogeny and comparative genomics of the fungal order Sordariales.</title>
        <authorList>
            <person name="Hensen N."/>
            <person name="Bonometti L."/>
            <person name="Westerberg I."/>
            <person name="Brannstrom I.O."/>
            <person name="Guillou S."/>
            <person name="Cros-Aarteil S."/>
            <person name="Calhoun S."/>
            <person name="Haridas S."/>
            <person name="Kuo A."/>
            <person name="Mondo S."/>
            <person name="Pangilinan J."/>
            <person name="Riley R."/>
            <person name="LaButti K."/>
            <person name="Andreopoulos B."/>
            <person name="Lipzen A."/>
            <person name="Chen C."/>
            <person name="Yan M."/>
            <person name="Daum C."/>
            <person name="Ng V."/>
            <person name="Clum A."/>
            <person name="Steindorff A."/>
            <person name="Ohm R.A."/>
            <person name="Martin F."/>
            <person name="Silar P."/>
            <person name="Natvig D.O."/>
            <person name="Lalanne C."/>
            <person name="Gautier V."/>
            <person name="Ament-Velasquez S.L."/>
            <person name="Kruys A."/>
            <person name="Hutchinson M.I."/>
            <person name="Powell A.J."/>
            <person name="Barry K."/>
            <person name="Miller A.N."/>
            <person name="Grigoriev I.V."/>
            <person name="Debuchy R."/>
            <person name="Gladieux P."/>
            <person name="Hiltunen Thoren M."/>
            <person name="Johannesson H."/>
        </authorList>
    </citation>
    <scope>NUCLEOTIDE SEQUENCE</scope>
    <source>
        <strain evidence="1">CBS 168.71</strain>
    </source>
</reference>
<comment type="caution">
    <text evidence="1">The sequence shown here is derived from an EMBL/GenBank/DDBJ whole genome shotgun (WGS) entry which is preliminary data.</text>
</comment>